<keyword evidence="3" id="KW-1185">Reference proteome</keyword>
<dbReference type="GO" id="GO:0005801">
    <property type="term" value="C:cis-Golgi network"/>
    <property type="evidence" value="ECO:0007669"/>
    <property type="project" value="TreeGrafter"/>
</dbReference>
<evidence type="ECO:0000313" key="2">
    <source>
        <dbReference type="EMBL" id="KAJ1914793.1"/>
    </source>
</evidence>
<dbReference type="InterPro" id="IPR037992">
    <property type="entry name" value="TRAPPC6/Trs33"/>
</dbReference>
<dbReference type="GO" id="GO:0006888">
    <property type="term" value="P:endoplasmic reticulum to Golgi vesicle-mediated transport"/>
    <property type="evidence" value="ECO:0007669"/>
    <property type="project" value="TreeGrafter"/>
</dbReference>
<gene>
    <name evidence="2" type="ORF">H4219_004638</name>
</gene>
<dbReference type="OrthoDB" id="941624at2759"/>
<sequence>MVLSNTSLDFESLTLDNSPSLVSESVLDLLIIEAVHTIETTTKEIYQERKRGELGASGSFSGDGSNSGILKDELLSEICEKVDEVGYHAGINIAESKFHWFVRISGSEGGLKAAQAARPYMRMPCGIIRGILEGFGIRCTVSAETAGLPQCTFHIKIAGEGSY</sequence>
<dbReference type="InterPro" id="IPR024096">
    <property type="entry name" value="NO_sig/Golgi_transp_ligand-bd"/>
</dbReference>
<evidence type="ECO:0000256" key="1">
    <source>
        <dbReference type="ARBA" id="ARBA00006218"/>
    </source>
</evidence>
<proteinExistence type="inferred from homology"/>
<dbReference type="SUPFAM" id="SSF111126">
    <property type="entry name" value="Ligand-binding domain in the NO signalling and Golgi transport"/>
    <property type="match status" value="1"/>
</dbReference>
<evidence type="ECO:0000313" key="3">
    <source>
        <dbReference type="Proteomes" id="UP001150538"/>
    </source>
</evidence>
<dbReference type="Proteomes" id="UP001150538">
    <property type="component" value="Unassembled WGS sequence"/>
</dbReference>
<reference evidence="2" key="1">
    <citation type="submission" date="2022-07" db="EMBL/GenBank/DDBJ databases">
        <title>Phylogenomic reconstructions and comparative analyses of Kickxellomycotina fungi.</title>
        <authorList>
            <person name="Reynolds N.K."/>
            <person name="Stajich J.E."/>
            <person name="Barry K."/>
            <person name="Grigoriev I.V."/>
            <person name="Crous P."/>
            <person name="Smith M.E."/>
        </authorList>
    </citation>
    <scope>NUCLEOTIDE SEQUENCE</scope>
    <source>
        <strain evidence="2">NBRC 100468</strain>
    </source>
</reference>
<protein>
    <submittedName>
        <fullName evidence="2">Uncharacterized protein</fullName>
    </submittedName>
</protein>
<dbReference type="PANTHER" id="PTHR12817">
    <property type="entry name" value="TRAFFICKING PROTEIN PARTICLE COMPLEX SUBUNIT 6B"/>
    <property type="match status" value="1"/>
</dbReference>
<dbReference type="Gene3D" id="3.30.1380.20">
    <property type="entry name" value="Trafficking protein particle complex subunit 3"/>
    <property type="match status" value="1"/>
</dbReference>
<dbReference type="AlphaFoldDB" id="A0A9W7ZR10"/>
<dbReference type="GO" id="GO:0030008">
    <property type="term" value="C:TRAPP complex"/>
    <property type="evidence" value="ECO:0007669"/>
    <property type="project" value="TreeGrafter"/>
</dbReference>
<organism evidence="2 3">
    <name type="scientific">Mycoemilia scoparia</name>
    <dbReference type="NCBI Taxonomy" id="417184"/>
    <lineage>
        <taxon>Eukaryota</taxon>
        <taxon>Fungi</taxon>
        <taxon>Fungi incertae sedis</taxon>
        <taxon>Zoopagomycota</taxon>
        <taxon>Kickxellomycotina</taxon>
        <taxon>Kickxellomycetes</taxon>
        <taxon>Kickxellales</taxon>
        <taxon>Kickxellaceae</taxon>
        <taxon>Mycoemilia</taxon>
    </lineage>
</organism>
<comment type="similarity">
    <text evidence="1">Belongs to the TRAPP small subunits family. BET3 subfamily.</text>
</comment>
<dbReference type="GO" id="GO:0005802">
    <property type="term" value="C:trans-Golgi network"/>
    <property type="evidence" value="ECO:0007669"/>
    <property type="project" value="TreeGrafter"/>
</dbReference>
<comment type="caution">
    <text evidence="2">The sequence shown here is derived from an EMBL/GenBank/DDBJ whole genome shotgun (WGS) entry which is preliminary data.</text>
</comment>
<dbReference type="InterPro" id="IPR007194">
    <property type="entry name" value="TRAPP_component"/>
</dbReference>
<dbReference type="Pfam" id="PF04051">
    <property type="entry name" value="TRAPP"/>
    <property type="match status" value="1"/>
</dbReference>
<dbReference type="PANTHER" id="PTHR12817:SF0">
    <property type="entry name" value="GEO08327P1"/>
    <property type="match status" value="1"/>
</dbReference>
<accession>A0A9W7ZR10</accession>
<dbReference type="EMBL" id="JANBPU010000180">
    <property type="protein sequence ID" value="KAJ1914793.1"/>
    <property type="molecule type" value="Genomic_DNA"/>
</dbReference>
<name>A0A9W7ZR10_9FUNG</name>